<feature type="region of interest" description="Disordered" evidence="1">
    <location>
        <begin position="54"/>
        <end position="125"/>
    </location>
</feature>
<protein>
    <submittedName>
        <fullName evidence="2">Uncharacterized protein</fullName>
    </submittedName>
</protein>
<evidence type="ECO:0000313" key="2">
    <source>
        <dbReference type="EMBL" id="KAF2147382.1"/>
    </source>
</evidence>
<dbReference type="AlphaFoldDB" id="A0A6A6BTE0"/>
<gene>
    <name evidence="2" type="ORF">K452DRAFT_6518</name>
</gene>
<name>A0A6A6BTE0_9PEZI</name>
<evidence type="ECO:0000313" key="3">
    <source>
        <dbReference type="Proteomes" id="UP000799438"/>
    </source>
</evidence>
<dbReference type="EMBL" id="ML995474">
    <property type="protein sequence ID" value="KAF2147382.1"/>
    <property type="molecule type" value="Genomic_DNA"/>
</dbReference>
<feature type="compositionally biased region" description="Polar residues" evidence="1">
    <location>
        <begin position="65"/>
        <end position="75"/>
    </location>
</feature>
<sequence length="218" mass="24231">MLYMIIKRIKRTKNKGYPYLQTNDVHSARDVPHLPMSRGQLPCQCQSMLDRASRNRREFPKAQQRACTSPWQARHSSPADFACRGSSGGNGGGGGRSPRSLLLPPDRPEATPAPFSGRASLPTTSSRACRSDACLSYLDRISPPARQSASLGWRSRAVLYRHFGGPELVRGHKLHARRGDARYLGLLSPDRRRAVTLPKRDLGVQTSSVRCSRDKGRR</sequence>
<dbReference type="Proteomes" id="UP000799438">
    <property type="component" value="Unassembled WGS sequence"/>
</dbReference>
<accession>A0A6A6BTE0</accession>
<organism evidence="2 3">
    <name type="scientific">Aplosporella prunicola CBS 121167</name>
    <dbReference type="NCBI Taxonomy" id="1176127"/>
    <lineage>
        <taxon>Eukaryota</taxon>
        <taxon>Fungi</taxon>
        <taxon>Dikarya</taxon>
        <taxon>Ascomycota</taxon>
        <taxon>Pezizomycotina</taxon>
        <taxon>Dothideomycetes</taxon>
        <taxon>Dothideomycetes incertae sedis</taxon>
        <taxon>Botryosphaeriales</taxon>
        <taxon>Aplosporellaceae</taxon>
        <taxon>Aplosporella</taxon>
    </lineage>
</organism>
<evidence type="ECO:0000256" key="1">
    <source>
        <dbReference type="SAM" id="MobiDB-lite"/>
    </source>
</evidence>
<proteinExistence type="predicted"/>
<dbReference type="RefSeq" id="XP_033403090.1">
    <property type="nucleotide sequence ID" value="XM_033546984.1"/>
</dbReference>
<reference evidence="2" key="1">
    <citation type="journal article" date="2020" name="Stud. Mycol.">
        <title>101 Dothideomycetes genomes: a test case for predicting lifestyles and emergence of pathogens.</title>
        <authorList>
            <person name="Haridas S."/>
            <person name="Albert R."/>
            <person name="Binder M."/>
            <person name="Bloem J."/>
            <person name="Labutti K."/>
            <person name="Salamov A."/>
            <person name="Andreopoulos B."/>
            <person name="Baker S."/>
            <person name="Barry K."/>
            <person name="Bills G."/>
            <person name="Bluhm B."/>
            <person name="Cannon C."/>
            <person name="Castanera R."/>
            <person name="Culley D."/>
            <person name="Daum C."/>
            <person name="Ezra D."/>
            <person name="Gonzalez J."/>
            <person name="Henrissat B."/>
            <person name="Kuo A."/>
            <person name="Liang C."/>
            <person name="Lipzen A."/>
            <person name="Lutzoni F."/>
            <person name="Magnuson J."/>
            <person name="Mondo S."/>
            <person name="Nolan M."/>
            <person name="Ohm R."/>
            <person name="Pangilinan J."/>
            <person name="Park H.-J."/>
            <person name="Ramirez L."/>
            <person name="Alfaro M."/>
            <person name="Sun H."/>
            <person name="Tritt A."/>
            <person name="Yoshinaga Y."/>
            <person name="Zwiers L.-H."/>
            <person name="Turgeon B."/>
            <person name="Goodwin S."/>
            <person name="Spatafora J."/>
            <person name="Crous P."/>
            <person name="Grigoriev I."/>
        </authorList>
    </citation>
    <scope>NUCLEOTIDE SEQUENCE</scope>
    <source>
        <strain evidence="2">CBS 121167</strain>
    </source>
</reference>
<feature type="compositionally biased region" description="Gly residues" evidence="1">
    <location>
        <begin position="86"/>
        <end position="96"/>
    </location>
</feature>
<keyword evidence="3" id="KW-1185">Reference proteome</keyword>
<dbReference type="GeneID" id="54304491"/>